<dbReference type="RefSeq" id="WP_207399567.1">
    <property type="nucleotide sequence ID" value="NZ_CAACUY010000016.1"/>
</dbReference>
<dbReference type="PROSITE" id="PS51257">
    <property type="entry name" value="PROKAR_LIPOPROTEIN"/>
    <property type="match status" value="1"/>
</dbReference>
<proteinExistence type="inferred from homology"/>
<evidence type="ECO:0000256" key="1">
    <source>
        <dbReference type="ARBA" id="ARBA00007169"/>
    </source>
</evidence>
<keyword evidence="2" id="KW-0378">Hydrolase</keyword>
<reference evidence="5" key="1">
    <citation type="journal article" date="2019" name="Int. J. Syst. Evol. Microbiol.">
        <title>The Global Catalogue of Microorganisms (GCM) 10K type strain sequencing project: providing services to taxonomists for standard genome sequencing and annotation.</title>
        <authorList>
            <consortium name="The Broad Institute Genomics Platform"/>
            <consortium name="The Broad Institute Genome Sequencing Center for Infectious Disease"/>
            <person name="Wu L."/>
            <person name="Ma J."/>
        </authorList>
    </citation>
    <scope>NUCLEOTIDE SEQUENCE [LARGE SCALE GENOMIC DNA]</scope>
    <source>
        <strain evidence="5">JCM 9371</strain>
    </source>
</reference>
<dbReference type="SMART" id="SM00824">
    <property type="entry name" value="PKS_TE"/>
    <property type="match status" value="1"/>
</dbReference>
<feature type="domain" description="Thioesterase TesA-like" evidence="3">
    <location>
        <begin position="23"/>
        <end position="244"/>
    </location>
</feature>
<protein>
    <submittedName>
        <fullName evidence="4">Thioesterase II family protein</fullName>
    </submittedName>
</protein>
<accession>A0ABW2XZM4</accession>
<dbReference type="InterPro" id="IPR012223">
    <property type="entry name" value="TEII"/>
</dbReference>
<dbReference type="InterPro" id="IPR001031">
    <property type="entry name" value="Thioesterase"/>
</dbReference>
<evidence type="ECO:0000259" key="3">
    <source>
        <dbReference type="SMART" id="SM00824"/>
    </source>
</evidence>
<dbReference type="InterPro" id="IPR029058">
    <property type="entry name" value="AB_hydrolase_fold"/>
</dbReference>
<dbReference type="Proteomes" id="UP001597063">
    <property type="component" value="Unassembled WGS sequence"/>
</dbReference>
<evidence type="ECO:0000313" key="5">
    <source>
        <dbReference type="Proteomes" id="UP001597063"/>
    </source>
</evidence>
<sequence>MSAAKKLWLRRFHEGPEDGVRLICFPHAGGAASCFRQFSGDLSARLEVWSVQYPGRQDRHREEPIPDILELARRVSDVVGALDDRPLALFGHSMGATVAFEVARRLEAEGTPPVALFVSGRRAPSIRRPESVRRRDDHGLIAEIKSLDGTDARLLEDDDVLQMILPALRADYRAIDGYEYRPGAPLRVPLVALTGQDDPRTGRSDVEAWAGHTTGAFSLHVMPGGHFFLDAQHREVAEIVADALSRTAAEPRSAAS</sequence>
<dbReference type="SUPFAM" id="SSF53474">
    <property type="entry name" value="alpha/beta-Hydrolases"/>
    <property type="match status" value="1"/>
</dbReference>
<keyword evidence="5" id="KW-1185">Reference proteome</keyword>
<comment type="caution">
    <text evidence="4">The sequence shown here is derived from an EMBL/GenBank/DDBJ whole genome shotgun (WGS) entry which is preliminary data.</text>
</comment>
<evidence type="ECO:0000256" key="2">
    <source>
        <dbReference type="ARBA" id="ARBA00022801"/>
    </source>
</evidence>
<dbReference type="PANTHER" id="PTHR11487">
    <property type="entry name" value="THIOESTERASE"/>
    <property type="match status" value="1"/>
</dbReference>
<dbReference type="EMBL" id="JBHTGP010000024">
    <property type="protein sequence ID" value="MFD0690919.1"/>
    <property type="molecule type" value="Genomic_DNA"/>
</dbReference>
<dbReference type="PANTHER" id="PTHR11487:SF0">
    <property type="entry name" value="S-ACYL FATTY ACID SYNTHASE THIOESTERASE, MEDIUM CHAIN"/>
    <property type="match status" value="1"/>
</dbReference>
<dbReference type="InterPro" id="IPR020802">
    <property type="entry name" value="TesA-like"/>
</dbReference>
<gene>
    <name evidence="4" type="ORF">ACFQZM_40960</name>
</gene>
<evidence type="ECO:0000313" key="4">
    <source>
        <dbReference type="EMBL" id="MFD0690919.1"/>
    </source>
</evidence>
<dbReference type="Pfam" id="PF00975">
    <property type="entry name" value="Thioesterase"/>
    <property type="match status" value="1"/>
</dbReference>
<dbReference type="Gene3D" id="3.40.50.1820">
    <property type="entry name" value="alpha/beta hydrolase"/>
    <property type="match status" value="1"/>
</dbReference>
<organism evidence="4 5">
    <name type="scientific">Actinomadura fibrosa</name>
    <dbReference type="NCBI Taxonomy" id="111802"/>
    <lineage>
        <taxon>Bacteria</taxon>
        <taxon>Bacillati</taxon>
        <taxon>Actinomycetota</taxon>
        <taxon>Actinomycetes</taxon>
        <taxon>Streptosporangiales</taxon>
        <taxon>Thermomonosporaceae</taxon>
        <taxon>Actinomadura</taxon>
    </lineage>
</organism>
<name>A0ABW2XZM4_9ACTN</name>
<comment type="similarity">
    <text evidence="1">Belongs to the thioesterase family.</text>
</comment>